<dbReference type="HOGENOM" id="CLU_3235884_0_0_5"/>
<keyword evidence="1" id="KW-0472">Membrane</keyword>
<keyword evidence="1" id="KW-0812">Transmembrane</keyword>
<reference evidence="2 3" key="1">
    <citation type="submission" date="2014-09" db="EMBL/GenBank/DDBJ databases">
        <title>Genome sequencing of Methyloceanibacter caenitepidi Gela4.</title>
        <authorList>
            <person name="Takeuchi M."/>
            <person name="Susumu S."/>
            <person name="Kamagata Y."/>
            <person name="Oshima K."/>
            <person name="Hattori M."/>
            <person name="Iwasaki W."/>
        </authorList>
    </citation>
    <scope>NUCLEOTIDE SEQUENCE [LARGE SCALE GENOMIC DNA]</scope>
    <source>
        <strain evidence="2 3">Gela4</strain>
    </source>
</reference>
<evidence type="ECO:0000313" key="3">
    <source>
        <dbReference type="Proteomes" id="UP000031643"/>
    </source>
</evidence>
<dbReference type="EMBL" id="AP014648">
    <property type="protein sequence ID" value="BAQ17988.1"/>
    <property type="molecule type" value="Genomic_DNA"/>
</dbReference>
<sequence>MPAFAGMTATDWIARLLFCAIGLSFLRYRPSGLLERIFIRPIA</sequence>
<name>A0A0A8K4X5_9HYPH</name>
<keyword evidence="3" id="KW-1185">Reference proteome</keyword>
<gene>
    <name evidence="2" type="ORF">GL4_2554</name>
</gene>
<accession>A0A0A8K4X5</accession>
<dbReference type="Proteomes" id="UP000031643">
    <property type="component" value="Chromosome"/>
</dbReference>
<evidence type="ECO:0000256" key="1">
    <source>
        <dbReference type="SAM" id="Phobius"/>
    </source>
</evidence>
<dbReference type="AlphaFoldDB" id="A0A0A8K4X5"/>
<organism evidence="2 3">
    <name type="scientific">Methyloceanibacter caenitepidi</name>
    <dbReference type="NCBI Taxonomy" id="1384459"/>
    <lineage>
        <taxon>Bacteria</taxon>
        <taxon>Pseudomonadati</taxon>
        <taxon>Pseudomonadota</taxon>
        <taxon>Alphaproteobacteria</taxon>
        <taxon>Hyphomicrobiales</taxon>
        <taxon>Hyphomicrobiaceae</taxon>
        <taxon>Methyloceanibacter</taxon>
    </lineage>
</organism>
<evidence type="ECO:0000313" key="2">
    <source>
        <dbReference type="EMBL" id="BAQ17988.1"/>
    </source>
</evidence>
<keyword evidence="1" id="KW-1133">Transmembrane helix</keyword>
<dbReference type="STRING" id="1384459.GL4_2554"/>
<protein>
    <submittedName>
        <fullName evidence="2">Uncharacterized protein</fullName>
    </submittedName>
</protein>
<dbReference type="KEGG" id="mcg:GL4_2554"/>
<feature type="transmembrane region" description="Helical" evidence="1">
    <location>
        <begin position="12"/>
        <end position="28"/>
    </location>
</feature>
<proteinExistence type="predicted"/>